<keyword evidence="2" id="KW-0812">Transmembrane</keyword>
<feature type="region of interest" description="Disordered" evidence="1">
    <location>
        <begin position="177"/>
        <end position="227"/>
    </location>
</feature>
<dbReference type="PROSITE" id="PS50887">
    <property type="entry name" value="GGDEF"/>
    <property type="match status" value="1"/>
</dbReference>
<comment type="caution">
    <text evidence="4">The sequence shown here is derived from an EMBL/GenBank/DDBJ whole genome shotgun (WGS) entry which is preliminary data.</text>
</comment>
<dbReference type="Pfam" id="PF00990">
    <property type="entry name" value="GGDEF"/>
    <property type="match status" value="1"/>
</dbReference>
<proteinExistence type="predicted"/>
<gene>
    <name evidence="4" type="ORF">IAA96_04015</name>
</gene>
<feature type="domain" description="GGDEF" evidence="3">
    <location>
        <begin position="298"/>
        <end position="417"/>
    </location>
</feature>
<evidence type="ECO:0000313" key="5">
    <source>
        <dbReference type="Proteomes" id="UP000823616"/>
    </source>
</evidence>
<keyword evidence="2" id="KW-1133">Transmembrane helix</keyword>
<dbReference type="InterPro" id="IPR043128">
    <property type="entry name" value="Rev_trsase/Diguanyl_cyclase"/>
</dbReference>
<dbReference type="SMART" id="SM00267">
    <property type="entry name" value="GGDEF"/>
    <property type="match status" value="1"/>
</dbReference>
<dbReference type="Gene3D" id="3.30.70.270">
    <property type="match status" value="1"/>
</dbReference>
<accession>A0A9D9ELX8</accession>
<evidence type="ECO:0000313" key="4">
    <source>
        <dbReference type="EMBL" id="MBO8450252.1"/>
    </source>
</evidence>
<reference evidence="4" key="2">
    <citation type="journal article" date="2021" name="PeerJ">
        <title>Extensive microbial diversity within the chicken gut microbiome revealed by metagenomics and culture.</title>
        <authorList>
            <person name="Gilroy R."/>
            <person name="Ravi A."/>
            <person name="Getino M."/>
            <person name="Pursley I."/>
            <person name="Horton D.L."/>
            <person name="Alikhan N.F."/>
            <person name="Baker D."/>
            <person name="Gharbi K."/>
            <person name="Hall N."/>
            <person name="Watson M."/>
            <person name="Adriaenssens E.M."/>
            <person name="Foster-Nyarko E."/>
            <person name="Jarju S."/>
            <person name="Secka A."/>
            <person name="Antonio M."/>
            <person name="Oren A."/>
            <person name="Chaudhuri R.R."/>
            <person name="La Ragione R."/>
            <person name="Hildebrand F."/>
            <person name="Pallen M.J."/>
        </authorList>
    </citation>
    <scope>NUCLEOTIDE SEQUENCE</scope>
    <source>
        <strain evidence="4">B3-4054</strain>
    </source>
</reference>
<keyword evidence="2" id="KW-0472">Membrane</keyword>
<feature type="transmembrane region" description="Helical" evidence="2">
    <location>
        <begin position="6"/>
        <end position="26"/>
    </location>
</feature>
<feature type="transmembrane region" description="Helical" evidence="2">
    <location>
        <begin position="155"/>
        <end position="173"/>
    </location>
</feature>
<feature type="compositionally biased region" description="Low complexity" evidence="1">
    <location>
        <begin position="204"/>
        <end position="227"/>
    </location>
</feature>
<evidence type="ECO:0000256" key="1">
    <source>
        <dbReference type="SAM" id="MobiDB-lite"/>
    </source>
</evidence>
<dbReference type="AlphaFoldDB" id="A0A9D9ELX8"/>
<feature type="region of interest" description="Disordered" evidence="1">
    <location>
        <begin position="250"/>
        <end position="269"/>
    </location>
</feature>
<dbReference type="EMBL" id="JADIMS010000064">
    <property type="protein sequence ID" value="MBO8450252.1"/>
    <property type="molecule type" value="Genomic_DNA"/>
</dbReference>
<evidence type="ECO:0000259" key="3">
    <source>
        <dbReference type="PROSITE" id="PS50887"/>
    </source>
</evidence>
<sequence length="443" mass="47922">MKKGFITAYSIAAFAVLAAAVLWFSISVFSEANRGKNEADRTFSWLCREASQNAYSLGFLTDAYIERFTDVCRGINTLIAVTITTPNGTVYAWPENSEALGYSPESGPVLRQNSLFSRILTANADMGANASPAIRITAAIRILSSGAVFSASRNAFILIFLVLISSIVVLLAASGTRPAETNKNTDDGGFDLLFPENPAAPDSSAQSAGIAETAAAEESAGSGARSATAAEYEHSWQDFPAAEETADIQPQELPHPPQGEESSGQPAGLFSPVSGFGWEQYLNERLEAELVRAASSEQDVSLLVLRIFGLSRSNSLFSRVAGILTSEFQCRDMIFEYGDDACACIIPSATLDETMQTAERLYADVRTALEGTGCKICIGISTRMTRILPASRILEEADTAARKAEEEERLPIVAFRANPDKYRDYVLRNTDRNPQAQQEPEDN</sequence>
<dbReference type="SUPFAM" id="SSF55073">
    <property type="entry name" value="Nucleotide cyclase"/>
    <property type="match status" value="1"/>
</dbReference>
<dbReference type="InterPro" id="IPR000160">
    <property type="entry name" value="GGDEF_dom"/>
</dbReference>
<name>A0A9D9ELX8_9SPIR</name>
<protein>
    <submittedName>
        <fullName evidence="4">Diguanylate cyclase</fullName>
    </submittedName>
</protein>
<organism evidence="4 5">
    <name type="scientific">Candidatus Avitreponema avistercoris</name>
    <dbReference type="NCBI Taxonomy" id="2840705"/>
    <lineage>
        <taxon>Bacteria</taxon>
        <taxon>Pseudomonadati</taxon>
        <taxon>Spirochaetota</taxon>
        <taxon>Spirochaetia</taxon>
        <taxon>Spirochaetales</taxon>
        <taxon>Candidatus Avitreponema</taxon>
    </lineage>
</organism>
<dbReference type="InterPro" id="IPR029787">
    <property type="entry name" value="Nucleotide_cyclase"/>
</dbReference>
<evidence type="ECO:0000256" key="2">
    <source>
        <dbReference type="SAM" id="Phobius"/>
    </source>
</evidence>
<reference evidence="4" key="1">
    <citation type="submission" date="2020-10" db="EMBL/GenBank/DDBJ databases">
        <authorList>
            <person name="Gilroy R."/>
        </authorList>
    </citation>
    <scope>NUCLEOTIDE SEQUENCE</scope>
    <source>
        <strain evidence="4">B3-4054</strain>
    </source>
</reference>
<dbReference type="Proteomes" id="UP000823616">
    <property type="component" value="Unassembled WGS sequence"/>
</dbReference>